<proteinExistence type="predicted"/>
<sequence length="69" mass="7646">MYLHLALRHPPQMARETDHREIPDTGSLKAESYTLHCSHVSGPAAVLGKPPIDEKALVYLKPLRAGGRF</sequence>
<dbReference type="AlphaFoldDB" id="A0A1H4NPV4"/>
<gene>
    <name evidence="1" type="ORF">SAMN05443244_2316</name>
</gene>
<dbReference type="Proteomes" id="UP000182409">
    <property type="component" value="Unassembled WGS sequence"/>
</dbReference>
<organism evidence="1 2">
    <name type="scientific">Terriglobus roseus</name>
    <dbReference type="NCBI Taxonomy" id="392734"/>
    <lineage>
        <taxon>Bacteria</taxon>
        <taxon>Pseudomonadati</taxon>
        <taxon>Acidobacteriota</taxon>
        <taxon>Terriglobia</taxon>
        <taxon>Terriglobales</taxon>
        <taxon>Acidobacteriaceae</taxon>
        <taxon>Terriglobus</taxon>
    </lineage>
</organism>
<name>A0A1H4NPV4_9BACT</name>
<protein>
    <submittedName>
        <fullName evidence="1">Uncharacterized protein</fullName>
    </submittedName>
</protein>
<dbReference type="EMBL" id="FNSD01000001">
    <property type="protein sequence ID" value="SEB97184.1"/>
    <property type="molecule type" value="Genomic_DNA"/>
</dbReference>
<evidence type="ECO:0000313" key="1">
    <source>
        <dbReference type="EMBL" id="SEB97184.1"/>
    </source>
</evidence>
<evidence type="ECO:0000313" key="2">
    <source>
        <dbReference type="Proteomes" id="UP000182409"/>
    </source>
</evidence>
<reference evidence="1 2" key="1">
    <citation type="submission" date="2016-10" db="EMBL/GenBank/DDBJ databases">
        <authorList>
            <person name="de Groot N.N."/>
        </authorList>
    </citation>
    <scope>NUCLEOTIDE SEQUENCE [LARGE SCALE GENOMIC DNA]</scope>
    <source>
        <strain evidence="1 2">AB35.6</strain>
    </source>
</reference>
<accession>A0A1H4NPV4</accession>